<keyword evidence="2" id="KW-1185">Reference proteome</keyword>
<evidence type="ECO:0000313" key="2">
    <source>
        <dbReference type="Proteomes" id="UP000499080"/>
    </source>
</evidence>
<comment type="caution">
    <text evidence="1">The sequence shown here is derived from an EMBL/GenBank/DDBJ whole genome shotgun (WGS) entry which is preliminary data.</text>
</comment>
<dbReference type="AlphaFoldDB" id="A0A4Y2BVU2"/>
<accession>A0A4Y2BVU2</accession>
<proteinExistence type="predicted"/>
<evidence type="ECO:0000313" key="1">
    <source>
        <dbReference type="EMBL" id="GBL95406.1"/>
    </source>
</evidence>
<organism evidence="1 2">
    <name type="scientific">Araneus ventricosus</name>
    <name type="common">Orbweaver spider</name>
    <name type="synonym">Epeira ventricosa</name>
    <dbReference type="NCBI Taxonomy" id="182803"/>
    <lineage>
        <taxon>Eukaryota</taxon>
        <taxon>Metazoa</taxon>
        <taxon>Ecdysozoa</taxon>
        <taxon>Arthropoda</taxon>
        <taxon>Chelicerata</taxon>
        <taxon>Arachnida</taxon>
        <taxon>Araneae</taxon>
        <taxon>Araneomorphae</taxon>
        <taxon>Entelegynae</taxon>
        <taxon>Araneoidea</taxon>
        <taxon>Araneidae</taxon>
        <taxon>Araneus</taxon>
    </lineage>
</organism>
<sequence length="92" mass="10757">MECENCGCQWEMRGTRTVEMVAVGNMWDRKMIPTLLDAQELFLKGWYFEVPLVQGFDLTVTLRFLRKAKKINQSKYPERKLLSGKHSASRSK</sequence>
<name>A0A4Y2BVU2_ARAVE</name>
<gene>
    <name evidence="1" type="ORF">AVEN_154808_1</name>
</gene>
<dbReference type="Proteomes" id="UP000499080">
    <property type="component" value="Unassembled WGS sequence"/>
</dbReference>
<protein>
    <submittedName>
        <fullName evidence="1">Uncharacterized protein</fullName>
    </submittedName>
</protein>
<dbReference type="EMBL" id="BGPR01000111">
    <property type="protein sequence ID" value="GBL95406.1"/>
    <property type="molecule type" value="Genomic_DNA"/>
</dbReference>
<reference evidence="1 2" key="1">
    <citation type="journal article" date="2019" name="Sci. Rep.">
        <title>Orb-weaving spider Araneus ventricosus genome elucidates the spidroin gene catalogue.</title>
        <authorList>
            <person name="Kono N."/>
            <person name="Nakamura H."/>
            <person name="Ohtoshi R."/>
            <person name="Moran D.A.P."/>
            <person name="Shinohara A."/>
            <person name="Yoshida Y."/>
            <person name="Fujiwara M."/>
            <person name="Mori M."/>
            <person name="Tomita M."/>
            <person name="Arakawa K."/>
        </authorList>
    </citation>
    <scope>NUCLEOTIDE SEQUENCE [LARGE SCALE GENOMIC DNA]</scope>
</reference>